<evidence type="ECO:0000256" key="4">
    <source>
        <dbReference type="ARBA" id="ARBA00022679"/>
    </source>
</evidence>
<keyword evidence="6" id="KW-0735">Signal-anchor</keyword>
<dbReference type="EC" id="2.4.1.150" evidence="12"/>
<dbReference type="GO" id="GO:0000139">
    <property type="term" value="C:Golgi membrane"/>
    <property type="evidence" value="ECO:0007669"/>
    <property type="project" value="UniProtKB-SubCell"/>
</dbReference>
<keyword evidence="5 23" id="KW-0812">Transmembrane</keyword>
<comment type="catalytic activity">
    <reaction evidence="20">
        <text>a 3-O-[N-acetyl-beta-D-glucosaminyl-(1-&gt;3)-N-acetyl-alpha-D-galactosaminyl]-L-threonyl-[protein] + UDP-N-acetyl-alpha-D-glucosamine = 3-O-[N-acetyl-beta-D-glucosaminyl-(1-&gt;3)-[N-acetyl-beta-D-glucosaminyl-(1-&gt;6)]-N-acetyl-alpha-D-galactosaminyl]-L-threonyl-[protein] + UDP + H(+)</text>
        <dbReference type="Rhea" id="RHEA:56192"/>
        <dbReference type="Rhea" id="RHEA-COMP:11692"/>
        <dbReference type="Rhea" id="RHEA-COMP:14413"/>
        <dbReference type="ChEBI" id="CHEBI:15378"/>
        <dbReference type="ChEBI" id="CHEBI:57705"/>
        <dbReference type="ChEBI" id="CHEBI:58223"/>
        <dbReference type="ChEBI" id="CHEBI:87080"/>
        <dbReference type="ChEBI" id="CHEBI:139580"/>
        <dbReference type="EC" id="2.4.1.148"/>
    </reaction>
</comment>
<gene>
    <name evidence="24" type="ORF">VZT92_024589</name>
</gene>
<evidence type="ECO:0000256" key="11">
    <source>
        <dbReference type="ARBA" id="ARBA00038150"/>
    </source>
</evidence>
<keyword evidence="9" id="KW-1015">Disulfide bond</keyword>
<comment type="subcellular location">
    <subcellularLocation>
        <location evidence="1">Golgi apparatus membrane</location>
        <topology evidence="1">Single-pass type II membrane protein</topology>
    </subcellularLocation>
</comment>
<evidence type="ECO:0000256" key="8">
    <source>
        <dbReference type="ARBA" id="ARBA00023136"/>
    </source>
</evidence>
<evidence type="ECO:0000313" key="25">
    <source>
        <dbReference type="Proteomes" id="UP001488805"/>
    </source>
</evidence>
<dbReference type="GO" id="GO:0047225">
    <property type="term" value="F:acetylgalactosaminyl-O-glycosyl-glycoprotein beta-1,6-N-acetylglucosaminyltransferase activity"/>
    <property type="evidence" value="ECO:0007669"/>
    <property type="project" value="UniProtKB-EC"/>
</dbReference>
<dbReference type="Proteomes" id="UP001488805">
    <property type="component" value="Unassembled WGS sequence"/>
</dbReference>
<dbReference type="GO" id="GO:0003829">
    <property type="term" value="F:beta-1,3-galactosyl-O-glycosyl-glycoprotein beta-1,6-N-acetylglucosaminyltransferase activity"/>
    <property type="evidence" value="ECO:0007669"/>
    <property type="project" value="UniProtKB-EC"/>
</dbReference>
<comment type="function">
    <text evidence="22">Glycosyltransferase that can synthesize all known mucin beta 6 N-acetylglucosaminides. Mediates core 2 and core 4 O-glycan branching, 2 important steps in mucin-type biosynthesis. Also has I-branching enzyme activity by converting linear into branched poly-N-acetyllactosaminoglycans, leading to introduce the blood group I antigen during embryonic development.</text>
</comment>
<dbReference type="Pfam" id="PF02485">
    <property type="entry name" value="Branch"/>
    <property type="match status" value="1"/>
</dbReference>
<dbReference type="PANTHER" id="PTHR19297:SF81">
    <property type="entry name" value="BETA-1,3-GALACTOSYL-O-GLYCOSYL-GLYCOPROTEIN BETA-1,6-N-ACETYLGLUCOSAMINYLTRANSFERASE 3"/>
    <property type="match status" value="1"/>
</dbReference>
<keyword evidence="10" id="KW-0325">Glycoprotein</keyword>
<evidence type="ECO:0000256" key="16">
    <source>
        <dbReference type="ARBA" id="ARBA00041719"/>
    </source>
</evidence>
<evidence type="ECO:0000256" key="17">
    <source>
        <dbReference type="ARBA" id="ARBA00047621"/>
    </source>
</evidence>
<comment type="catalytic activity">
    <reaction evidence="19">
        <text>a 3-O-[beta-D-galactosyl-(1-&gt;3)-N-acetyl-alpha-D-galactosaminyl]-L-threonyl-[protein] + UDP-N-acetyl-alpha-D-glucosamine = a 3-O-{beta-D-galactosyl-(1-&gt;3)-[N-acetyl-beta-D-glucosaminyl-(1-&gt;6)]-N-acetyl-alpha-D-galactosaminyl}-L-threonyl-[protein] + UDP + H(+)</text>
        <dbReference type="Rhea" id="RHEA:56216"/>
        <dbReference type="Rhea" id="RHEA-COMP:13923"/>
        <dbReference type="Rhea" id="RHEA-COMP:14420"/>
        <dbReference type="ChEBI" id="CHEBI:15378"/>
        <dbReference type="ChEBI" id="CHEBI:57705"/>
        <dbReference type="ChEBI" id="CHEBI:58223"/>
        <dbReference type="ChEBI" id="CHEBI:137950"/>
        <dbReference type="ChEBI" id="CHEBI:139607"/>
        <dbReference type="EC" id="2.4.1.102"/>
    </reaction>
</comment>
<sequence>MACARLLKRRMLRTILLIVIGTLLSLILWETALNRQSLPDLKIPQQFSSDLPGCLAIISGDVEGKKDELKGLLASRRRQTLLSEDFYRNVTQDCPSYIENRGFITAPLSEEENDFPIAYSMVIHEKIEMFERLLRAVYAPQNIYCVHVDQKASKAFQKAVEAIISCFPNVFIASRLERVVYASWSRVQADLNCMKDLLNSQVQWRYLLNTCGTDFPIKTNGEMIQAMKALKGRNSMETEVTNNNKKNRWLYHHNVTTEVIRTGVKKSSPPISSPMFTGNAYFVVTRDFVKHVMQDREVQQLLEWERDTYSPDEHLWATLQRMPSVPGSVPANIKYDASDMQALARVVKWSYLAGDVKNGALYYPCTGVYRRAVCVYGSGDLPWLLRQYQLFANKFDPEVDDVAIRCIESVLHLKALGHDPL</sequence>
<organism evidence="24 25">
    <name type="scientific">Zoarces viviparus</name>
    <name type="common">Viviparous eelpout</name>
    <name type="synonym">Blennius viviparus</name>
    <dbReference type="NCBI Taxonomy" id="48416"/>
    <lineage>
        <taxon>Eukaryota</taxon>
        <taxon>Metazoa</taxon>
        <taxon>Chordata</taxon>
        <taxon>Craniata</taxon>
        <taxon>Vertebrata</taxon>
        <taxon>Euteleostomi</taxon>
        <taxon>Actinopterygii</taxon>
        <taxon>Neopterygii</taxon>
        <taxon>Teleostei</taxon>
        <taxon>Neoteleostei</taxon>
        <taxon>Acanthomorphata</taxon>
        <taxon>Eupercaria</taxon>
        <taxon>Perciformes</taxon>
        <taxon>Cottioidei</taxon>
        <taxon>Zoarcales</taxon>
        <taxon>Zoarcidae</taxon>
        <taxon>Zoarcinae</taxon>
        <taxon>Zoarces</taxon>
    </lineage>
</organism>
<keyword evidence="25" id="KW-1185">Reference proteome</keyword>
<evidence type="ECO:0000256" key="2">
    <source>
        <dbReference type="ARBA" id="ARBA00004922"/>
    </source>
</evidence>
<dbReference type="InterPro" id="IPR003406">
    <property type="entry name" value="Glyco_trans_14"/>
</dbReference>
<evidence type="ECO:0000256" key="5">
    <source>
        <dbReference type="ARBA" id="ARBA00022692"/>
    </source>
</evidence>
<dbReference type="EC" id="2.4.1.102" evidence="14"/>
<evidence type="ECO:0000256" key="13">
    <source>
        <dbReference type="ARBA" id="ARBA00038912"/>
    </source>
</evidence>
<evidence type="ECO:0000256" key="20">
    <source>
        <dbReference type="ARBA" id="ARBA00049876"/>
    </source>
</evidence>
<keyword evidence="3" id="KW-0328">Glycosyltransferase</keyword>
<evidence type="ECO:0000256" key="22">
    <source>
        <dbReference type="ARBA" id="ARBA00055416"/>
    </source>
</evidence>
<evidence type="ECO:0000256" key="21">
    <source>
        <dbReference type="ARBA" id="ARBA00049911"/>
    </source>
</evidence>
<accession>A0AAW1E369</accession>
<evidence type="ECO:0000256" key="14">
    <source>
        <dbReference type="ARBA" id="ARBA00038948"/>
    </source>
</evidence>
<evidence type="ECO:0000256" key="1">
    <source>
        <dbReference type="ARBA" id="ARBA00004323"/>
    </source>
</evidence>
<dbReference type="GO" id="GO:0008109">
    <property type="term" value="F:N-acetyllactosaminide beta-1,6-N-acetylglucosaminyltransferase activity"/>
    <property type="evidence" value="ECO:0007669"/>
    <property type="project" value="UniProtKB-EC"/>
</dbReference>
<keyword evidence="4" id="KW-0808">Transferase</keyword>
<evidence type="ECO:0000256" key="6">
    <source>
        <dbReference type="ARBA" id="ARBA00022968"/>
    </source>
</evidence>
<evidence type="ECO:0000256" key="18">
    <source>
        <dbReference type="ARBA" id="ARBA00048927"/>
    </source>
</evidence>
<name>A0AAW1E369_ZOAVI</name>
<dbReference type="AlphaFoldDB" id="A0AAW1E369"/>
<protein>
    <recommendedName>
        <fullName evidence="15">Beta-1,3-galactosyl-O-glycosyl-glycoprotein beta-1,6-N-acetylglucosaminyltransferase 3</fullName>
        <ecNumber evidence="14">2.4.1.102</ecNumber>
        <ecNumber evidence="13">2.4.1.148</ecNumber>
        <ecNumber evidence="12">2.4.1.150</ecNumber>
    </recommendedName>
    <alternativeName>
        <fullName evidence="16">C2GnT-mucin type</fullName>
    </alternativeName>
</protein>
<keyword evidence="8 23" id="KW-0472">Membrane</keyword>
<evidence type="ECO:0000256" key="15">
    <source>
        <dbReference type="ARBA" id="ARBA00039292"/>
    </source>
</evidence>
<dbReference type="PANTHER" id="PTHR19297">
    <property type="entry name" value="GLYCOSYLTRANSFERASE 14 FAMILY MEMBER"/>
    <property type="match status" value="1"/>
</dbReference>
<comment type="similarity">
    <text evidence="11">Belongs to the glycosyltransferase 14 family.</text>
</comment>
<feature type="transmembrane region" description="Helical" evidence="23">
    <location>
        <begin position="12"/>
        <end position="29"/>
    </location>
</feature>
<evidence type="ECO:0000256" key="10">
    <source>
        <dbReference type="ARBA" id="ARBA00023180"/>
    </source>
</evidence>
<comment type="catalytic activity">
    <reaction evidence="17">
        <text>a beta-D-Gal-(1-&gt;4)-beta-D-GlcNAc-(1-&gt;3)-beta-D-Gal-(1-&gt;4)-beta-D-GlcNAc derivative + UDP-N-acetyl-alpha-D-glucosamine = a beta-D-Gal-(1-&gt;4)-beta-D-GlcNAc-(1-&gt;3)-[beta-D-GlcNAc-(1-&gt;6)]-beta-D-Gal-(1-&gt;4)-N-acetyl-beta-D-GlcNAc derivative + UDP + H(+)</text>
        <dbReference type="Rhea" id="RHEA:54820"/>
        <dbReference type="ChEBI" id="CHEBI:15378"/>
        <dbReference type="ChEBI" id="CHEBI:57705"/>
        <dbReference type="ChEBI" id="CHEBI:58223"/>
        <dbReference type="ChEBI" id="CHEBI:138371"/>
        <dbReference type="ChEBI" id="CHEBI:138372"/>
        <dbReference type="EC" id="2.4.1.150"/>
    </reaction>
</comment>
<evidence type="ECO:0000256" key="19">
    <source>
        <dbReference type="ARBA" id="ARBA00049870"/>
    </source>
</evidence>
<dbReference type="EMBL" id="JBCEZU010000575">
    <property type="protein sequence ID" value="KAK9516670.1"/>
    <property type="molecule type" value="Genomic_DNA"/>
</dbReference>
<keyword evidence="7 23" id="KW-1133">Transmembrane helix</keyword>
<evidence type="ECO:0000313" key="24">
    <source>
        <dbReference type="EMBL" id="KAK9516670.1"/>
    </source>
</evidence>
<comment type="pathway">
    <text evidence="2">Protein modification; protein glycosylation.</text>
</comment>
<evidence type="ECO:0000256" key="23">
    <source>
        <dbReference type="SAM" id="Phobius"/>
    </source>
</evidence>
<evidence type="ECO:0000256" key="9">
    <source>
        <dbReference type="ARBA" id="ARBA00023157"/>
    </source>
</evidence>
<evidence type="ECO:0000256" key="3">
    <source>
        <dbReference type="ARBA" id="ARBA00022676"/>
    </source>
</evidence>
<dbReference type="EC" id="2.4.1.148" evidence="13"/>
<evidence type="ECO:0000256" key="7">
    <source>
        <dbReference type="ARBA" id="ARBA00022989"/>
    </source>
</evidence>
<evidence type="ECO:0000256" key="12">
    <source>
        <dbReference type="ARBA" id="ARBA00038907"/>
    </source>
</evidence>
<proteinExistence type="inferred from homology"/>
<comment type="catalytic activity">
    <reaction evidence="18">
        <text>3-O-[N-acetyl-beta-D-glucosaminyl-(1-&gt;3)-N-acetyl-alpha-D-galactosaminyl]-L-seryl-[protein] + UDP-N-acetyl-alpha-D-glucosamine = 3-O-[N-acetyl-beta-D-glucosaminyl-(1-&gt;3)-[N-acetyl-beta-D-glucosaminyl-(1-&gt;6)]-N-acetyl-alpha-D-galactosaminyl]-L-seryl-[protein] + UDP + H(+)</text>
        <dbReference type="Rhea" id="RHEA:56188"/>
        <dbReference type="Rhea" id="RHEA-COMP:11691"/>
        <dbReference type="Rhea" id="RHEA-COMP:14412"/>
        <dbReference type="ChEBI" id="CHEBI:15378"/>
        <dbReference type="ChEBI" id="CHEBI:57705"/>
        <dbReference type="ChEBI" id="CHEBI:58223"/>
        <dbReference type="ChEBI" id="CHEBI:87079"/>
        <dbReference type="ChEBI" id="CHEBI:139581"/>
        <dbReference type="EC" id="2.4.1.148"/>
    </reaction>
</comment>
<comment type="catalytic activity">
    <reaction evidence="21">
        <text>a 3-O-[beta-D-galactosyl-(1-&gt;3)-N-acetyl-alpha-D-galactosaminyl]-L-seryl-[protein] + UDP-N-acetyl-alpha-D-glucosamine = 3-O-{beta-D-galactosyl-(1-&gt;3)-[N-acetyl-beta-D-glucosaminyl-(1-&gt;6)]-N-acetyl-alpha-D-galactosaminyl}-L-seryl-[protein] + UDP + H(+)</text>
        <dbReference type="Rhea" id="RHEA:56212"/>
        <dbReference type="Rhea" id="RHEA-COMP:13922"/>
        <dbReference type="Rhea" id="RHEA-COMP:14419"/>
        <dbReference type="ChEBI" id="CHEBI:15378"/>
        <dbReference type="ChEBI" id="CHEBI:57705"/>
        <dbReference type="ChEBI" id="CHEBI:58223"/>
        <dbReference type="ChEBI" id="CHEBI:137949"/>
        <dbReference type="ChEBI" id="CHEBI:139605"/>
        <dbReference type="EC" id="2.4.1.102"/>
    </reaction>
</comment>
<reference evidence="24 25" key="1">
    <citation type="journal article" date="2024" name="Genome Biol. Evol.">
        <title>Chromosome-level genome assembly of the viviparous eelpout Zoarces viviparus.</title>
        <authorList>
            <person name="Fuhrmann N."/>
            <person name="Brasseur M.V."/>
            <person name="Bakowski C.E."/>
            <person name="Podsiadlowski L."/>
            <person name="Prost S."/>
            <person name="Krehenwinkel H."/>
            <person name="Mayer C."/>
        </authorList>
    </citation>
    <scope>NUCLEOTIDE SEQUENCE [LARGE SCALE GENOMIC DNA]</scope>
    <source>
        <strain evidence="24">NO-MEL_2022_Ind0_liver</strain>
    </source>
</reference>
<comment type="caution">
    <text evidence="24">The sequence shown here is derived from an EMBL/GenBank/DDBJ whole genome shotgun (WGS) entry which is preliminary data.</text>
</comment>